<reference evidence="3" key="1">
    <citation type="submission" date="2016-10" db="EMBL/GenBank/DDBJ databases">
        <authorList>
            <person name="Varghese N."/>
            <person name="Submissions S."/>
        </authorList>
    </citation>
    <scope>NUCLEOTIDE SEQUENCE [LARGE SCALE GENOMIC DNA]</scope>
    <source>
        <strain evidence="3">DSM 17038</strain>
    </source>
</reference>
<dbReference type="AlphaFoldDB" id="A0A1I2P987"/>
<keyword evidence="1" id="KW-0472">Membrane</keyword>
<gene>
    <name evidence="2" type="ORF">SAMN05660649_00691</name>
</gene>
<name>A0A1I2P987_9FIRM</name>
<proteinExistence type="predicted"/>
<keyword evidence="1" id="KW-0812">Transmembrane</keyword>
<keyword evidence="1" id="KW-1133">Transmembrane helix</keyword>
<sequence length="40" mass="4844">MDFYIIAGAAALTVVFFYIYIRIVRHKIKDQDKRQINKRQ</sequence>
<protein>
    <recommendedName>
        <fullName evidence="4">CcmD family protein</fullName>
    </recommendedName>
</protein>
<evidence type="ECO:0000256" key="1">
    <source>
        <dbReference type="SAM" id="Phobius"/>
    </source>
</evidence>
<feature type="transmembrane region" description="Helical" evidence="1">
    <location>
        <begin position="6"/>
        <end position="24"/>
    </location>
</feature>
<dbReference type="STRING" id="341036.SAMN05660649_00691"/>
<evidence type="ECO:0000313" key="2">
    <source>
        <dbReference type="EMBL" id="SFG10517.1"/>
    </source>
</evidence>
<accession>A0A1I2P987</accession>
<dbReference type="EMBL" id="FOOX01000002">
    <property type="protein sequence ID" value="SFG10517.1"/>
    <property type="molecule type" value="Genomic_DNA"/>
</dbReference>
<organism evidence="2 3">
    <name type="scientific">Desulfotruncus arcticus DSM 17038</name>
    <dbReference type="NCBI Taxonomy" id="1121424"/>
    <lineage>
        <taxon>Bacteria</taxon>
        <taxon>Bacillati</taxon>
        <taxon>Bacillota</taxon>
        <taxon>Clostridia</taxon>
        <taxon>Eubacteriales</taxon>
        <taxon>Desulfallaceae</taxon>
        <taxon>Desulfotruncus</taxon>
    </lineage>
</organism>
<evidence type="ECO:0000313" key="3">
    <source>
        <dbReference type="Proteomes" id="UP000199337"/>
    </source>
</evidence>
<keyword evidence="3" id="KW-1185">Reference proteome</keyword>
<dbReference type="Proteomes" id="UP000199337">
    <property type="component" value="Unassembled WGS sequence"/>
</dbReference>
<evidence type="ECO:0008006" key="4">
    <source>
        <dbReference type="Google" id="ProtNLM"/>
    </source>
</evidence>